<dbReference type="OrthoDB" id="343356at2"/>
<name>A0A0W0U6S6_9GAMM</name>
<dbReference type="EMBL" id="LNYC01000009">
    <property type="protein sequence ID" value="KTD03774.1"/>
    <property type="molecule type" value="Genomic_DNA"/>
</dbReference>
<dbReference type="AlphaFoldDB" id="A0A0W0U6S6"/>
<keyword evidence="2" id="KW-1185">Reference proteome</keyword>
<proteinExistence type="predicted"/>
<dbReference type="Proteomes" id="UP000054785">
    <property type="component" value="Unassembled WGS sequence"/>
</dbReference>
<evidence type="ECO:0000313" key="2">
    <source>
        <dbReference type="Proteomes" id="UP000054785"/>
    </source>
</evidence>
<dbReference type="InterPro" id="IPR044922">
    <property type="entry name" value="DUF2063_N_sf"/>
</dbReference>
<dbReference type="Pfam" id="PF09836">
    <property type="entry name" value="DUF2063"/>
    <property type="match status" value="1"/>
</dbReference>
<dbReference type="STRING" id="45065.Lgee_0431"/>
<dbReference type="PATRIC" id="fig|45065.4.peg.458"/>
<organism evidence="1 2">
    <name type="scientific">Legionella geestiana</name>
    <dbReference type="NCBI Taxonomy" id="45065"/>
    <lineage>
        <taxon>Bacteria</taxon>
        <taxon>Pseudomonadati</taxon>
        <taxon>Pseudomonadota</taxon>
        <taxon>Gammaproteobacteria</taxon>
        <taxon>Legionellales</taxon>
        <taxon>Legionellaceae</taxon>
        <taxon>Legionella</taxon>
    </lineage>
</organism>
<reference evidence="1 2" key="1">
    <citation type="submission" date="2015-11" db="EMBL/GenBank/DDBJ databases">
        <title>Genomic analysis of 38 Legionella species identifies large and diverse effector repertoires.</title>
        <authorList>
            <person name="Burstein D."/>
            <person name="Amaro F."/>
            <person name="Zusman T."/>
            <person name="Lifshitz Z."/>
            <person name="Cohen O."/>
            <person name="Gilbert J.A."/>
            <person name="Pupko T."/>
            <person name="Shuman H.A."/>
            <person name="Segal G."/>
        </authorList>
    </citation>
    <scope>NUCLEOTIDE SEQUENCE [LARGE SCALE GENOMIC DNA]</scope>
    <source>
        <strain evidence="1 2">ATCC 49504</strain>
    </source>
</reference>
<sequence length="256" mass="28602">MKSLQHLEMAFQRYLLSGAVDVMEAIVSTERMPAGLRLEIYRNAYSARLLEALACNYPCTSRFVGEAAFAELARTYIASHPSTTRSIRWYGEHFPAFLKAHSPCISDLAAFEWAHALAFDAKDASLLSMSAMTSIAPENWPNMRFIPHPGVQRLNTCWNVTALWQAMYAEDTAPVPVEAPEPDFLLIWRLGLENHYATLATDEAHAFDALLAGESFAAICEKLCTWHPENAVSTRAATLLQRWLSLGLLHTVEVTE</sequence>
<comment type="caution">
    <text evidence="1">The sequence shown here is derived from an EMBL/GenBank/DDBJ whole genome shotgun (WGS) entry which is preliminary data.</text>
</comment>
<dbReference type="RefSeq" id="WP_028387481.1">
    <property type="nucleotide sequence ID" value="NZ_CAAAHN010000004.1"/>
</dbReference>
<protein>
    <submittedName>
        <fullName evidence="1">Uncharacterized protein</fullName>
    </submittedName>
</protein>
<evidence type="ECO:0000313" key="1">
    <source>
        <dbReference type="EMBL" id="KTD03774.1"/>
    </source>
</evidence>
<gene>
    <name evidence="1" type="ORF">Lgee_0431</name>
</gene>
<dbReference type="InterPro" id="IPR018640">
    <property type="entry name" value="DUF2063"/>
</dbReference>
<dbReference type="Gene3D" id="1.10.150.690">
    <property type="entry name" value="DUF2063"/>
    <property type="match status" value="1"/>
</dbReference>
<accession>A0A0W0U6S6</accession>